<reference evidence="1 2" key="1">
    <citation type="submission" date="2024-01" db="EMBL/GenBank/DDBJ databases">
        <title>The genomes of 5 underutilized Papilionoideae crops provide insights into root nodulation and disease resistanc.</title>
        <authorList>
            <person name="Jiang F."/>
        </authorList>
    </citation>
    <scope>NUCLEOTIDE SEQUENCE [LARGE SCALE GENOMIC DNA]</scope>
    <source>
        <strain evidence="1">LVBAO_FW01</strain>
        <tissue evidence="1">Leaves</tissue>
    </source>
</reference>
<comment type="caution">
    <text evidence="1">The sequence shown here is derived from an EMBL/GenBank/DDBJ whole genome shotgun (WGS) entry which is preliminary data.</text>
</comment>
<gene>
    <name evidence="1" type="ORF">VNO77_03786</name>
</gene>
<accession>A0AAN9MVC9</accession>
<name>A0AAN9MVC9_CANGL</name>
<evidence type="ECO:0000313" key="2">
    <source>
        <dbReference type="Proteomes" id="UP001367508"/>
    </source>
</evidence>
<dbReference type="AlphaFoldDB" id="A0AAN9MVC9"/>
<dbReference type="EMBL" id="JAYMYQ010000001">
    <property type="protein sequence ID" value="KAK7361710.1"/>
    <property type="molecule type" value="Genomic_DNA"/>
</dbReference>
<sequence length="72" mass="8297">MGLMTKGDDPSRARSHRWRSSQVLVRLVMEIGSVVTGLTWFKRKGIRNLDESYLVPDTSFRHDNYGWTRTAG</sequence>
<keyword evidence="2" id="KW-1185">Reference proteome</keyword>
<evidence type="ECO:0000313" key="1">
    <source>
        <dbReference type="EMBL" id="KAK7361710.1"/>
    </source>
</evidence>
<proteinExistence type="predicted"/>
<dbReference type="Proteomes" id="UP001367508">
    <property type="component" value="Unassembled WGS sequence"/>
</dbReference>
<protein>
    <submittedName>
        <fullName evidence="1">Uncharacterized protein</fullName>
    </submittedName>
</protein>
<organism evidence="1 2">
    <name type="scientific">Canavalia gladiata</name>
    <name type="common">Sword bean</name>
    <name type="synonym">Dolichos gladiatus</name>
    <dbReference type="NCBI Taxonomy" id="3824"/>
    <lineage>
        <taxon>Eukaryota</taxon>
        <taxon>Viridiplantae</taxon>
        <taxon>Streptophyta</taxon>
        <taxon>Embryophyta</taxon>
        <taxon>Tracheophyta</taxon>
        <taxon>Spermatophyta</taxon>
        <taxon>Magnoliopsida</taxon>
        <taxon>eudicotyledons</taxon>
        <taxon>Gunneridae</taxon>
        <taxon>Pentapetalae</taxon>
        <taxon>rosids</taxon>
        <taxon>fabids</taxon>
        <taxon>Fabales</taxon>
        <taxon>Fabaceae</taxon>
        <taxon>Papilionoideae</taxon>
        <taxon>50 kb inversion clade</taxon>
        <taxon>NPAAA clade</taxon>
        <taxon>indigoferoid/millettioid clade</taxon>
        <taxon>Phaseoleae</taxon>
        <taxon>Canavalia</taxon>
    </lineage>
</organism>